<dbReference type="InterPro" id="IPR007502">
    <property type="entry name" value="Helicase-assoc_dom"/>
</dbReference>
<dbReference type="SMART" id="SM00490">
    <property type="entry name" value="HELICc"/>
    <property type="match status" value="1"/>
</dbReference>
<dbReference type="InterPro" id="IPR014001">
    <property type="entry name" value="Helicase_ATP-bd"/>
</dbReference>
<protein>
    <submittedName>
        <fullName evidence="7">Uncharacterized protein</fullName>
    </submittedName>
</protein>
<dbReference type="InterPro" id="IPR001650">
    <property type="entry name" value="Helicase_C-like"/>
</dbReference>
<dbReference type="PROSITE" id="PS51192">
    <property type="entry name" value="HELICASE_ATP_BIND_1"/>
    <property type="match status" value="1"/>
</dbReference>
<evidence type="ECO:0000313" key="8">
    <source>
        <dbReference type="Proteomes" id="UP001600888"/>
    </source>
</evidence>
<dbReference type="Pfam" id="PF07717">
    <property type="entry name" value="OB_NTP_bind"/>
    <property type="match status" value="1"/>
</dbReference>
<keyword evidence="3" id="KW-0175">Coiled coil</keyword>
<keyword evidence="8" id="KW-1185">Reference proteome</keyword>
<evidence type="ECO:0000256" key="4">
    <source>
        <dbReference type="SAM" id="MobiDB-lite"/>
    </source>
</evidence>
<keyword evidence="1" id="KW-0547">Nucleotide-binding</keyword>
<dbReference type="InterPro" id="IPR027417">
    <property type="entry name" value="P-loop_NTPase"/>
</dbReference>
<name>A0ABR4FBC2_9PEZI</name>
<dbReference type="Gene3D" id="3.40.50.300">
    <property type="entry name" value="P-loop containing nucleotide triphosphate hydrolases"/>
    <property type="match status" value="2"/>
</dbReference>
<evidence type="ECO:0000259" key="6">
    <source>
        <dbReference type="PROSITE" id="PS51194"/>
    </source>
</evidence>
<dbReference type="Gene3D" id="1.20.120.1080">
    <property type="match status" value="1"/>
</dbReference>
<evidence type="ECO:0000259" key="5">
    <source>
        <dbReference type="PROSITE" id="PS51192"/>
    </source>
</evidence>
<dbReference type="CDD" id="cd18791">
    <property type="entry name" value="SF2_C_RHA"/>
    <property type="match status" value="1"/>
</dbReference>
<dbReference type="SMART" id="SM00847">
    <property type="entry name" value="HA2"/>
    <property type="match status" value="1"/>
</dbReference>
<feature type="region of interest" description="Disordered" evidence="4">
    <location>
        <begin position="392"/>
        <end position="449"/>
    </location>
</feature>
<feature type="region of interest" description="Disordered" evidence="4">
    <location>
        <begin position="316"/>
        <end position="342"/>
    </location>
</feature>
<dbReference type="Pfam" id="PF00270">
    <property type="entry name" value="DEAD"/>
    <property type="match status" value="1"/>
</dbReference>
<dbReference type="PANTHER" id="PTHR18934">
    <property type="entry name" value="ATP-DEPENDENT RNA HELICASE"/>
    <property type="match status" value="1"/>
</dbReference>
<accession>A0ABR4FBC2</accession>
<dbReference type="PROSITE" id="PS51194">
    <property type="entry name" value="HELICASE_CTER"/>
    <property type="match status" value="1"/>
</dbReference>
<organism evidence="7 8">
    <name type="scientific">Diaporthe vaccinii</name>
    <dbReference type="NCBI Taxonomy" id="105482"/>
    <lineage>
        <taxon>Eukaryota</taxon>
        <taxon>Fungi</taxon>
        <taxon>Dikarya</taxon>
        <taxon>Ascomycota</taxon>
        <taxon>Pezizomycotina</taxon>
        <taxon>Sordariomycetes</taxon>
        <taxon>Sordariomycetidae</taxon>
        <taxon>Diaporthales</taxon>
        <taxon>Diaporthaceae</taxon>
        <taxon>Diaporthe</taxon>
        <taxon>Diaporthe eres species complex</taxon>
    </lineage>
</organism>
<dbReference type="InterPro" id="IPR011709">
    <property type="entry name" value="DEAD-box_helicase_OB_fold"/>
</dbReference>
<evidence type="ECO:0000313" key="7">
    <source>
        <dbReference type="EMBL" id="KAL2291989.1"/>
    </source>
</evidence>
<dbReference type="Pfam" id="PF00271">
    <property type="entry name" value="Helicase_C"/>
    <property type="match status" value="1"/>
</dbReference>
<feature type="region of interest" description="Disordered" evidence="4">
    <location>
        <begin position="266"/>
        <end position="290"/>
    </location>
</feature>
<dbReference type="Pfam" id="PF21010">
    <property type="entry name" value="HA2_C"/>
    <property type="match status" value="1"/>
</dbReference>
<evidence type="ECO:0000256" key="1">
    <source>
        <dbReference type="ARBA" id="ARBA00022741"/>
    </source>
</evidence>
<gene>
    <name evidence="7" type="ORF">FJTKL_10675</name>
</gene>
<feature type="domain" description="Helicase C-terminal" evidence="6">
    <location>
        <begin position="970"/>
        <end position="1138"/>
    </location>
</feature>
<keyword evidence="2" id="KW-0067">ATP-binding</keyword>
<dbReference type="Proteomes" id="UP001600888">
    <property type="component" value="Unassembled WGS sequence"/>
</dbReference>
<dbReference type="SUPFAM" id="SSF52540">
    <property type="entry name" value="P-loop containing nucleoside triphosphate hydrolases"/>
    <property type="match status" value="1"/>
</dbReference>
<feature type="coiled-coil region" evidence="3">
    <location>
        <begin position="94"/>
        <end position="128"/>
    </location>
</feature>
<comment type="caution">
    <text evidence="7">The sequence shown here is derived from an EMBL/GenBank/DDBJ whole genome shotgun (WGS) entry which is preliminary data.</text>
</comment>
<dbReference type="CDD" id="cd17917">
    <property type="entry name" value="DEXHc_RHA-like"/>
    <property type="match status" value="1"/>
</dbReference>
<feature type="compositionally biased region" description="Basic residues" evidence="4">
    <location>
        <begin position="1"/>
        <end position="10"/>
    </location>
</feature>
<dbReference type="EMBL" id="JBAWTH010000004">
    <property type="protein sequence ID" value="KAL2291989.1"/>
    <property type="molecule type" value="Genomic_DNA"/>
</dbReference>
<proteinExistence type="predicted"/>
<dbReference type="SMART" id="SM00487">
    <property type="entry name" value="DEXDc"/>
    <property type="match status" value="1"/>
</dbReference>
<reference evidence="7 8" key="1">
    <citation type="submission" date="2024-03" db="EMBL/GenBank/DDBJ databases">
        <title>A high-quality draft genome sequence of Diaporthe vaccinii, a causative agent of upright dieback and viscid rot disease in cranberry plants.</title>
        <authorList>
            <person name="Sarrasin M."/>
            <person name="Lang B.F."/>
            <person name="Burger G."/>
        </authorList>
    </citation>
    <scope>NUCLEOTIDE SEQUENCE [LARGE SCALE GENOMIC DNA]</scope>
    <source>
        <strain evidence="7 8">IS7</strain>
    </source>
</reference>
<feature type="compositionally biased region" description="Acidic residues" evidence="4">
    <location>
        <begin position="419"/>
        <end position="430"/>
    </location>
</feature>
<sequence length="1519" mass="169466">MAGAKKKKTKPAANPARGYATTSVVSKTRVEPTENPADVPKKGSDAPGKKLSTVPLLPSAETDKSSSVAAKKPELTPEEFERELEESELQILVDKFAQKTRRDAQRQKQRLETDRRLLRGQAESVNAKKWLPQELMDHILDLIQAEGRFSASNSTSEGTGGGKMLSEEDLTIKLWALQQTLRASGFPEGRIQDAIQYVLDISANITGINKDSIWGLEEAMDWFARECTVDELPEYDIRRRPGATPAESPLPSGATTPLLLEPEALQKAKKKKGGSKASRSPGTVSPKRQIITYDSDIEPDDLVPVHLSAKEALFAIQRPQRDNGKKGRKSGQQLQAPPAAEDSFDDLEVAKLLAKIDRIEKDPLFDAGLARIQWEPRRIELEREYAEAKKLKEDAEASPKLGLSQQVEQDSTPSAGDDNGNEDDDDDDETTKEAKKMAAEMLAENEEEEDQALSDLFAALPTNEVDATTGKTSTVMNNSDGSKVTIRDFGKWSGMNPMRVLEEACRSRDASSKLSYIKVSETPFAHRHLLSISWAKAQEPLAEHDVPGVEAASSPNKFVFKMTGVATPDEKQSEAFVATAALFLAFGSSAKDEKVSLKLPPQWRDLWNEYAEAKKTHADAQDRAAIKALRDLVRKRRDQEEEDGVLIQGAFRGRNNGRNGGDSADVLAEKRMSGDPEYYQNIWQRKSSTPRYQKMLQSRMQLPMWNFRQQVVEAVDREQVVIVCGETGCGKSTQVPSFLLEHQLSLGKPCKLYCTEPRRISAISLARRVSEELGENKSDIGTPRSLVGYSIRLEANTSKETRLVFATTGIVMRMLEGSNELREITHLVLDEVHERSIDSDFLLIVLKKLMVKRKDLKVVLMSATVDAERFSKYFGGATVLNVPGRTFPVKVNYLEDAIELTGHTVDKRVKEKLVDLDDDEAEITEPDSSTKPELIKTLQNYSTRTRNTLSQIDEYQIDHELIVQLIGRIAVDPFYADYSKAILVFLPGIAEIRALNDMLLGDRFFQQNWVIYPMHSTIASEEQEAAFLIPPPGYRKIVLATNIAETGITIPDVTCVIDTGKHREMRFDERRQLSKLIDTFISKANAKQRRGRAGRVQEGLCFHLFTKYRHDTIMSSQQTPEMLRLSLQDLAIRVKICKIGGIEETLSEALDPPSTKNIRRAIDALIDVRALTSGEELTPLGQQLARLPLDVFLGKLILMGTVFKCLDMAVTVAAVLSSKSPFVAPFGQRSQADTVRLAFRRGDSDLLTVYNAYLAWKRVCQSSASTGGQEFQFCRKNFLSPQNLANIEDLKGQLLVSLVDSGFLQLTEEERRNLNRLRYSSGSGGRRRNQAFFDLPQRVNINSSNDIISQSVIAWSFYPKLLVRDVPGGKGLRNVGNNQSVSMHPTSVNKGHNELRWLSYYHIMQGSSKFTNAHETTAVEAFAIALQCGDVRADMYSGVLVLDGNRARFAIPDWKTMLVIKVLRARLRDTLTRSFKNPGKLLTAQHEKWMHVWQDIFSQEQLFGDKSSSGAVGGGRGTA</sequence>
<feature type="domain" description="Helicase ATP-binding" evidence="5">
    <location>
        <begin position="712"/>
        <end position="883"/>
    </location>
</feature>
<feature type="compositionally biased region" description="Basic and acidic residues" evidence="4">
    <location>
        <begin position="39"/>
        <end position="48"/>
    </location>
</feature>
<dbReference type="PANTHER" id="PTHR18934:SF145">
    <property type="entry name" value="ATP-DEPENDENT RNA HELICASE DHX57-RELATED"/>
    <property type="match status" value="1"/>
</dbReference>
<evidence type="ECO:0000256" key="2">
    <source>
        <dbReference type="ARBA" id="ARBA00022840"/>
    </source>
</evidence>
<evidence type="ECO:0000256" key="3">
    <source>
        <dbReference type="SAM" id="Coils"/>
    </source>
</evidence>
<feature type="region of interest" description="Disordered" evidence="4">
    <location>
        <begin position="1"/>
        <end position="83"/>
    </location>
</feature>
<feature type="compositionally biased region" description="Polar residues" evidence="4">
    <location>
        <begin position="403"/>
        <end position="414"/>
    </location>
</feature>
<dbReference type="InterPro" id="IPR011545">
    <property type="entry name" value="DEAD/DEAH_box_helicase_dom"/>
</dbReference>